<dbReference type="InterPro" id="IPR005665">
    <property type="entry name" value="SecF_bac"/>
</dbReference>
<dbReference type="PROSITE" id="PS51257">
    <property type="entry name" value="PROKAR_LIPOPROTEIN"/>
    <property type="match status" value="1"/>
</dbReference>
<evidence type="ECO:0000256" key="3">
    <source>
        <dbReference type="ARBA" id="ARBA00022475"/>
    </source>
</evidence>
<gene>
    <name evidence="10" type="primary">secF</name>
    <name evidence="9" type="synonym">secD</name>
    <name evidence="13" type="ORF">JCM17207_06980</name>
</gene>
<dbReference type="GO" id="GO:0015450">
    <property type="term" value="F:protein-transporting ATPase activity"/>
    <property type="evidence" value="ECO:0007669"/>
    <property type="project" value="InterPro"/>
</dbReference>
<feature type="domain" description="SecDF P1 head subdomain" evidence="12">
    <location>
        <begin position="143"/>
        <end position="247"/>
    </location>
</feature>
<feature type="transmembrane region" description="Helical" evidence="9">
    <location>
        <begin position="269"/>
        <end position="289"/>
    </location>
</feature>
<dbReference type="HAMAP" id="MF_01464_B">
    <property type="entry name" value="SecF_B"/>
    <property type="match status" value="1"/>
</dbReference>
<feature type="transmembrane region" description="Helical" evidence="9">
    <location>
        <begin position="603"/>
        <end position="624"/>
    </location>
</feature>
<dbReference type="InterPro" id="IPR022645">
    <property type="entry name" value="SecD/SecF_bac"/>
</dbReference>
<feature type="transmembrane region" description="Helical" evidence="9">
    <location>
        <begin position="367"/>
        <end position="393"/>
    </location>
</feature>
<dbReference type="InterPro" id="IPR022813">
    <property type="entry name" value="SecD/SecF_arch_bac"/>
</dbReference>
<dbReference type="GO" id="GO:0005886">
    <property type="term" value="C:plasma membrane"/>
    <property type="evidence" value="ECO:0007669"/>
    <property type="project" value="UniProtKB-SubCell"/>
</dbReference>
<dbReference type="Pfam" id="PF22599">
    <property type="entry name" value="SecDF_P1_head"/>
    <property type="match status" value="1"/>
</dbReference>
<comment type="similarity">
    <text evidence="10">Belongs to the SecD/SecF family. SecF subfamily.</text>
</comment>
<dbReference type="GO" id="GO:0043952">
    <property type="term" value="P:protein transport by the Sec complex"/>
    <property type="evidence" value="ECO:0007669"/>
    <property type="project" value="UniProtKB-UniRule"/>
</dbReference>
<feature type="transmembrane region" description="Helical" evidence="9">
    <location>
        <begin position="743"/>
        <end position="769"/>
    </location>
</feature>
<dbReference type="GO" id="GO:0065002">
    <property type="term" value="P:intracellular protein transmembrane transport"/>
    <property type="evidence" value="ECO:0007669"/>
    <property type="project" value="UniProtKB-UniRule"/>
</dbReference>
<dbReference type="EMBL" id="BQKV01000026">
    <property type="protein sequence ID" value="GJN64073.1"/>
    <property type="molecule type" value="Genomic_DNA"/>
</dbReference>
<proteinExistence type="inferred from homology"/>
<organism evidence="13 14">
    <name type="scientific">Faecalibacterium gallinarum</name>
    <dbReference type="NCBI Taxonomy" id="2903556"/>
    <lineage>
        <taxon>Bacteria</taxon>
        <taxon>Bacillati</taxon>
        <taxon>Bacillota</taxon>
        <taxon>Clostridia</taxon>
        <taxon>Eubacteriales</taxon>
        <taxon>Oscillospiraceae</taxon>
        <taxon>Faecalibacterium</taxon>
    </lineage>
</organism>
<evidence type="ECO:0000256" key="9">
    <source>
        <dbReference type="HAMAP-Rule" id="MF_01463"/>
    </source>
</evidence>
<dbReference type="PANTHER" id="PTHR30081">
    <property type="entry name" value="PROTEIN-EXPORT MEMBRANE PROTEIN SEC"/>
    <property type="match status" value="1"/>
</dbReference>
<dbReference type="RefSeq" id="WP_238316309.1">
    <property type="nucleotide sequence ID" value="NZ_BQKV01000026.1"/>
</dbReference>
<evidence type="ECO:0000256" key="7">
    <source>
        <dbReference type="ARBA" id="ARBA00023010"/>
    </source>
</evidence>
<dbReference type="InterPro" id="IPR054384">
    <property type="entry name" value="SecDF_P1_head"/>
</dbReference>
<evidence type="ECO:0000256" key="5">
    <source>
        <dbReference type="ARBA" id="ARBA00022927"/>
    </source>
</evidence>
<feature type="domain" description="Protein export membrane protein SecD/SecF C-terminal" evidence="11">
    <location>
        <begin position="251"/>
        <end position="419"/>
    </location>
</feature>
<name>A0AA37IXL2_9FIRM</name>
<protein>
    <recommendedName>
        <fullName evidence="9 10">Multifunctional fusion protein</fullName>
    </recommendedName>
    <domain>
        <recommendedName>
            <fullName evidence="9">Protein translocase subunit SecD</fullName>
        </recommendedName>
    </domain>
    <domain>
        <recommendedName>
            <fullName evidence="10">Protein-export membrane protein SecF</fullName>
        </recommendedName>
    </domain>
</protein>
<keyword evidence="6 9" id="KW-1133">Transmembrane helix</keyword>
<dbReference type="SUPFAM" id="SSF82866">
    <property type="entry name" value="Multidrug efflux transporter AcrB transmembrane domain"/>
    <property type="match status" value="2"/>
</dbReference>
<feature type="transmembrane region" description="Helical" evidence="9">
    <location>
        <begin position="715"/>
        <end position="737"/>
    </location>
</feature>
<dbReference type="Proteomes" id="UP001055185">
    <property type="component" value="Unassembled WGS sequence"/>
</dbReference>
<sequence length="781" mass="83015">MKTKGKAWHLFVTAILIVAFACTAFFGVSSRYGDVTTTYLKGAADIRFGVDIKGGVNVTFVPSGDYDATDEQMDAAQLVIENRLVALNVTDYELYVDYQDDSLILEFPWQSGETEFDPEAAIEEIGTTAYLTFREGSASDGALILDGSMIENATAQYGPTTTGGASEYFVVLEFTDEGAKAFGDATTRLYGEKGTISIWLDNENISTATVNAAITDGTAIITSSAADPFTQEDVVRLARQINSGALPFALTVDSYSTISPSLGENSLEAMVYAGIIAFVLILVIMTLLYRLPGFLACIALAGQVTATLAFVSGYFPVFESFTLTLPGIAGIILAIGMGVDANVITAERLKEELRSGKSLDGALKSGFARGLTPIIDGNVTIVIVAIVLMGAFGPTDGVFSKLLHFVFFAFGPSTAGTIYAFGYTLLTGVLLNFVFGVFATRVMIRGAAAIPALRNPWLYGAPSKNKAAAAPATVDVMGKRKILVSISAGLIALILVCTAVLGVRLDTEFTGGAMITLSYTGELDLASVETTAEEALGSQNLTLQTGENVATGESTLKISLPGNKTVTTDQVEELLDALGSEYEANAFEQLSLSNVSAAMGTKFLQKSLVAVGFALLMILIYIAFRFKNIGGLTGGLMAILALLCDLMVVFGTFVVLRAALDGNFIAAMLTILGYSVNDTVVVYDRIRENRKLLGKKVPFEELVNLSVNQSARRTILTTVTTVVALGVLCVVSKLYGLDSIFTFAFPLMMGMLSGVYTSLCISTSAWVIWSGRNSSARRAKQ</sequence>
<feature type="transmembrane region" description="Helical" evidence="9">
    <location>
        <begin position="482"/>
        <end position="503"/>
    </location>
</feature>
<dbReference type="Pfam" id="PF02355">
    <property type="entry name" value="SecD_SecF_C"/>
    <property type="match status" value="2"/>
</dbReference>
<keyword evidence="14" id="KW-1185">Reference proteome</keyword>
<keyword evidence="2 9" id="KW-0813">Transport</keyword>
<evidence type="ECO:0000256" key="1">
    <source>
        <dbReference type="ARBA" id="ARBA00004651"/>
    </source>
</evidence>
<dbReference type="PANTHER" id="PTHR30081:SF1">
    <property type="entry name" value="PROTEIN TRANSLOCASE SUBUNIT SECD"/>
    <property type="match status" value="1"/>
</dbReference>
<keyword evidence="4 9" id="KW-0812">Transmembrane</keyword>
<evidence type="ECO:0000256" key="6">
    <source>
        <dbReference type="ARBA" id="ARBA00022989"/>
    </source>
</evidence>
<comment type="function">
    <text evidence="9">Part of the Sec protein translocase complex. Interacts with the SecYEG preprotein conducting channel. SecDF uses the proton motive force (PMF) to complete protein translocation after the ATP-dependent function of SecA.</text>
</comment>
<evidence type="ECO:0000313" key="14">
    <source>
        <dbReference type="Proteomes" id="UP001055185"/>
    </source>
</evidence>
<evidence type="ECO:0000259" key="12">
    <source>
        <dbReference type="Pfam" id="PF22599"/>
    </source>
</evidence>
<feature type="transmembrane region" description="Helical" evidence="9">
    <location>
        <begin position="327"/>
        <end position="346"/>
    </location>
</feature>
<feature type="transmembrane region" description="Helical" evidence="9">
    <location>
        <begin position="636"/>
        <end position="658"/>
    </location>
</feature>
<keyword evidence="7 9" id="KW-0811">Translocation</keyword>
<accession>A0AA37IXL2</accession>
<dbReference type="NCBIfam" id="TIGR00966">
    <property type="entry name" value="transloc_SecF"/>
    <property type="match status" value="1"/>
</dbReference>
<feature type="transmembrane region" description="Helical" evidence="9">
    <location>
        <begin position="664"/>
        <end position="683"/>
    </location>
</feature>
<dbReference type="InterPro" id="IPR048634">
    <property type="entry name" value="SecD_SecF_C"/>
</dbReference>
<evidence type="ECO:0000256" key="4">
    <source>
        <dbReference type="ARBA" id="ARBA00022692"/>
    </source>
</evidence>
<comment type="similarity">
    <text evidence="9">Belongs to the SecD/SecF family. SecD subfamily.</text>
</comment>
<dbReference type="Gene3D" id="1.20.1640.10">
    <property type="entry name" value="Multidrug efflux transporter AcrB transmembrane domain"/>
    <property type="match status" value="2"/>
</dbReference>
<reference evidence="13" key="1">
    <citation type="journal article" date="2022" name="Int. J. Syst. Evol. Microbiol.">
        <title>Genome-based, phenotypic and chemotaxonomic classification of Faecalibacterium strains: proposal of three novel species Faecalibacterium duncaniae sp. nov., Faecalibacterium hattorii sp. nov. and Faecalibacterium gallinarum sp. nov. .</title>
        <authorList>
            <person name="Sakamoto M."/>
            <person name="Sakurai N."/>
            <person name="Tanno H."/>
            <person name="Iino T."/>
            <person name="Ohkuma M."/>
            <person name="Endo A."/>
        </authorList>
    </citation>
    <scope>NUCLEOTIDE SEQUENCE</scope>
    <source>
        <strain evidence="13">JCM 17207</strain>
    </source>
</reference>
<comment type="subcellular location">
    <subcellularLocation>
        <location evidence="1 9">Cell membrane</location>
        <topology evidence="1 9">Multi-pass membrane protein</topology>
    </subcellularLocation>
</comment>
<comment type="subunit">
    <text evidence="9">Forms a complex with SecF. Part of the essential Sec protein translocation apparatus which comprises SecA, SecYEG and auxiliary proteins SecDF. Other proteins may also be involved.</text>
</comment>
<evidence type="ECO:0000259" key="11">
    <source>
        <dbReference type="Pfam" id="PF02355"/>
    </source>
</evidence>
<comment type="caution">
    <text evidence="13">The sequence shown here is derived from an EMBL/GenBank/DDBJ whole genome shotgun (WGS) entry which is preliminary data.</text>
</comment>
<feature type="transmembrane region" description="Helical" evidence="9">
    <location>
        <begin position="7"/>
        <end position="28"/>
    </location>
</feature>
<dbReference type="GO" id="GO:0006605">
    <property type="term" value="P:protein targeting"/>
    <property type="evidence" value="ECO:0007669"/>
    <property type="project" value="UniProtKB-UniRule"/>
</dbReference>
<dbReference type="AlphaFoldDB" id="A0AA37IXL2"/>
<evidence type="ECO:0000256" key="10">
    <source>
        <dbReference type="HAMAP-Rule" id="MF_01464"/>
    </source>
</evidence>
<dbReference type="HAMAP" id="MF_01463_B">
    <property type="entry name" value="SecD_B"/>
    <property type="match status" value="1"/>
</dbReference>
<comment type="caution">
    <text evidence="9">Lacks conserved residue(s) required for the propagation of feature annotation.</text>
</comment>
<evidence type="ECO:0000256" key="2">
    <source>
        <dbReference type="ARBA" id="ARBA00022448"/>
    </source>
</evidence>
<feature type="transmembrane region" description="Helical" evidence="9">
    <location>
        <begin position="405"/>
        <end position="435"/>
    </location>
</feature>
<keyword evidence="5 9" id="KW-0653">Protein transport</keyword>
<feature type="transmembrane region" description="Helical" evidence="9">
    <location>
        <begin position="294"/>
        <end position="315"/>
    </location>
</feature>
<keyword evidence="3 9" id="KW-1003">Cell membrane</keyword>
<keyword evidence="8 9" id="KW-0472">Membrane</keyword>
<dbReference type="Gene3D" id="3.30.1360.200">
    <property type="match status" value="1"/>
</dbReference>
<feature type="domain" description="Protein export membrane protein SecD/SecF C-terminal" evidence="11">
    <location>
        <begin position="586"/>
        <end position="770"/>
    </location>
</feature>
<comment type="subunit">
    <text evidence="10">Forms a complex with SecD. Part of the essential Sec protein translocation apparatus which comprises SecA, SecYEG and auxiliary proteins SecDF. Other proteins may also be involved.</text>
</comment>
<dbReference type="InterPro" id="IPR005791">
    <property type="entry name" value="SecD"/>
</dbReference>
<evidence type="ECO:0000256" key="8">
    <source>
        <dbReference type="ARBA" id="ARBA00023136"/>
    </source>
</evidence>
<dbReference type="PRINTS" id="PR01755">
    <property type="entry name" value="SECFTRNLCASE"/>
</dbReference>
<evidence type="ECO:0000313" key="13">
    <source>
        <dbReference type="EMBL" id="GJN64073.1"/>
    </source>
</evidence>